<evidence type="ECO:0000256" key="6">
    <source>
        <dbReference type="SAM" id="SignalP"/>
    </source>
</evidence>
<evidence type="ECO:0000256" key="4">
    <source>
        <dbReference type="ARBA" id="ARBA00023136"/>
    </source>
</evidence>
<feature type="transmembrane region" description="Helical" evidence="5">
    <location>
        <begin position="212"/>
        <end position="233"/>
    </location>
</feature>
<evidence type="ECO:0000313" key="8">
    <source>
        <dbReference type="Proteomes" id="UP000014760"/>
    </source>
</evidence>
<keyword evidence="4 5" id="KW-0472">Membrane</keyword>
<feature type="transmembrane region" description="Helical" evidence="5">
    <location>
        <begin position="153"/>
        <end position="172"/>
    </location>
</feature>
<reference evidence="8" key="2">
    <citation type="journal article" date="2013" name="Nature">
        <title>Insights into bilaterian evolution from three spiralian genomes.</title>
        <authorList>
            <person name="Simakov O."/>
            <person name="Marletaz F."/>
            <person name="Cho S.J."/>
            <person name="Edsinger-Gonzales E."/>
            <person name="Havlak P."/>
            <person name="Hellsten U."/>
            <person name="Kuo D.H."/>
            <person name="Larsson T."/>
            <person name="Lv J."/>
            <person name="Arendt D."/>
            <person name="Savage R."/>
            <person name="Osoegawa K."/>
            <person name="de Jong P."/>
            <person name="Grimwood J."/>
            <person name="Chapman J.A."/>
            <person name="Shapiro H."/>
            <person name="Aerts A."/>
            <person name="Otillar R.P."/>
            <person name="Terry A.Y."/>
            <person name="Boore J.L."/>
            <person name="Grigoriev I.V."/>
            <person name="Lindberg D.R."/>
            <person name="Seaver E.C."/>
            <person name="Weisblat D.A."/>
            <person name="Putnam N.H."/>
            <person name="Rokhsar D.S."/>
        </authorList>
    </citation>
    <scope>NUCLEOTIDE SEQUENCE</scope>
    <source>
        <strain evidence="8">I ESC-2004</strain>
    </source>
</reference>
<feature type="transmembrane region" description="Helical" evidence="5">
    <location>
        <begin position="314"/>
        <end position="335"/>
    </location>
</feature>
<evidence type="ECO:0000256" key="1">
    <source>
        <dbReference type="ARBA" id="ARBA00004141"/>
    </source>
</evidence>
<dbReference type="GO" id="GO:0016020">
    <property type="term" value="C:membrane"/>
    <property type="evidence" value="ECO:0007669"/>
    <property type="project" value="UniProtKB-SubCell"/>
</dbReference>
<dbReference type="EnsemblMetazoa" id="CapteT217637">
    <property type="protein sequence ID" value="CapteP217637"/>
    <property type="gene ID" value="CapteG217637"/>
</dbReference>
<sequence length="492" mass="54447">MPCESPYLTMVTMWFRCLTFVAAVIVCRSEELTIVPNRTILGIGQDSRSLLILNTTSSNHSADQTLLWTLEATSQHDDMSYVEPRQNLTFNVSGGCLYAQLKIHSGRLIGENIITLNSTVEFTNGDVIQVSVDYVTQIVTNPSHLNTFNILCYLFYPILLTLLFTTCVDVNLPEVRPLVSWIGGTCLIQAVLIPLIVVIIATLFGVKRGSQLGIITIAFSPGVLLALPFGVFFDANLTLLISLLFASTVSAFVVMPLWTLQYTKEVLSPSDVPFLALLLQLVLMLTVAAIALLSRHQNLNFINNVKQINRPLSIIAIIYWFFADIYGASDFILSVDIATCAAAALPSILLGLIILPSVSYSEKDTDKWKACVVFLLLKGNTFPFYTLTSALGIAMRSTNLVGVFFYSLVSFLVALVALIVYGVLRFLNSKHLLTIPVQNVRNDNHEERHYVGYSVMTNDRLDNPGEVAVGKQQRQVRQPLPISASPNLFIWT</sequence>
<organism evidence="7 8">
    <name type="scientific">Capitella teleta</name>
    <name type="common">Polychaete worm</name>
    <dbReference type="NCBI Taxonomy" id="283909"/>
    <lineage>
        <taxon>Eukaryota</taxon>
        <taxon>Metazoa</taxon>
        <taxon>Spiralia</taxon>
        <taxon>Lophotrochozoa</taxon>
        <taxon>Annelida</taxon>
        <taxon>Polychaeta</taxon>
        <taxon>Sedentaria</taxon>
        <taxon>Scolecida</taxon>
        <taxon>Capitellidae</taxon>
        <taxon>Capitella</taxon>
    </lineage>
</organism>
<dbReference type="Gene3D" id="1.20.1530.20">
    <property type="match status" value="1"/>
</dbReference>
<keyword evidence="2 5" id="KW-0812">Transmembrane</keyword>
<feature type="transmembrane region" description="Helical" evidence="5">
    <location>
        <begin position="400"/>
        <end position="424"/>
    </location>
</feature>
<evidence type="ECO:0000256" key="3">
    <source>
        <dbReference type="ARBA" id="ARBA00022989"/>
    </source>
</evidence>
<name>X2AMH2_CAPTE</name>
<dbReference type="EMBL" id="AMQN01000190">
    <property type="status" value="NOT_ANNOTATED_CDS"/>
    <property type="molecule type" value="Genomic_DNA"/>
</dbReference>
<dbReference type="OMA" id="CKSAQNE"/>
<keyword evidence="3 5" id="KW-1133">Transmembrane helix</keyword>
<evidence type="ECO:0000313" key="7">
    <source>
        <dbReference type="EnsemblMetazoa" id="CapteP217637"/>
    </source>
</evidence>
<feature type="transmembrane region" description="Helical" evidence="5">
    <location>
        <begin position="272"/>
        <end position="293"/>
    </location>
</feature>
<dbReference type="AlphaFoldDB" id="X2AMH2"/>
<protein>
    <submittedName>
        <fullName evidence="7">Uncharacterized protein</fullName>
    </submittedName>
</protein>
<reference evidence="7" key="3">
    <citation type="submission" date="2015-06" db="UniProtKB">
        <authorList>
            <consortium name="EnsemblMetazoa"/>
        </authorList>
    </citation>
    <scope>IDENTIFICATION</scope>
</reference>
<keyword evidence="8" id="KW-1185">Reference proteome</keyword>
<dbReference type="InterPro" id="IPR002657">
    <property type="entry name" value="BilAc:Na_symport/Acr3"/>
</dbReference>
<reference evidence="8" key="1">
    <citation type="submission" date="2012-12" db="EMBL/GenBank/DDBJ databases">
        <authorList>
            <person name="Hellsten U."/>
            <person name="Grimwood J."/>
            <person name="Chapman J.A."/>
            <person name="Shapiro H."/>
            <person name="Aerts A."/>
            <person name="Otillar R.P."/>
            <person name="Terry A.Y."/>
            <person name="Boore J.L."/>
            <person name="Simakov O."/>
            <person name="Marletaz F."/>
            <person name="Cho S.-J."/>
            <person name="Edsinger-Gonzales E."/>
            <person name="Havlak P."/>
            <person name="Kuo D.-H."/>
            <person name="Larsson T."/>
            <person name="Lv J."/>
            <person name="Arendt D."/>
            <person name="Savage R."/>
            <person name="Osoegawa K."/>
            <person name="de Jong P."/>
            <person name="Lindberg D.R."/>
            <person name="Seaver E.C."/>
            <person name="Weisblat D.A."/>
            <person name="Putnam N.H."/>
            <person name="Grigoriev I.V."/>
            <person name="Rokhsar D.S."/>
        </authorList>
    </citation>
    <scope>NUCLEOTIDE SEQUENCE</scope>
    <source>
        <strain evidence="8">I ESC-2004</strain>
    </source>
</reference>
<proteinExistence type="predicted"/>
<feature type="transmembrane region" description="Helical" evidence="5">
    <location>
        <begin position="341"/>
        <end position="360"/>
    </location>
</feature>
<feature type="signal peptide" evidence="6">
    <location>
        <begin position="1"/>
        <end position="29"/>
    </location>
</feature>
<feature type="transmembrane region" description="Helical" evidence="5">
    <location>
        <begin position="179"/>
        <end position="206"/>
    </location>
</feature>
<dbReference type="HOGENOM" id="CLU_554600_0_0_1"/>
<dbReference type="InterPro" id="IPR038770">
    <property type="entry name" value="Na+/solute_symporter_sf"/>
</dbReference>
<feature type="transmembrane region" description="Helical" evidence="5">
    <location>
        <begin position="240"/>
        <end position="260"/>
    </location>
</feature>
<evidence type="ECO:0000256" key="2">
    <source>
        <dbReference type="ARBA" id="ARBA00022692"/>
    </source>
</evidence>
<feature type="transmembrane region" description="Helical" evidence="5">
    <location>
        <begin position="372"/>
        <end position="394"/>
    </location>
</feature>
<feature type="chain" id="PRO_5004949337" evidence="6">
    <location>
        <begin position="30"/>
        <end position="492"/>
    </location>
</feature>
<accession>X2AMH2</accession>
<dbReference type="Proteomes" id="UP000014760">
    <property type="component" value="Unassembled WGS sequence"/>
</dbReference>
<keyword evidence="6" id="KW-0732">Signal</keyword>
<comment type="subcellular location">
    <subcellularLocation>
        <location evidence="1">Membrane</location>
        <topology evidence="1">Multi-pass membrane protein</topology>
    </subcellularLocation>
</comment>
<evidence type="ECO:0000256" key="5">
    <source>
        <dbReference type="SAM" id="Phobius"/>
    </source>
</evidence>
<dbReference type="Pfam" id="PF01758">
    <property type="entry name" value="SBF"/>
    <property type="match status" value="1"/>
</dbReference>